<reference evidence="7" key="1">
    <citation type="submission" date="2018-06" db="EMBL/GenBank/DDBJ databases">
        <authorList>
            <person name="Zhirakovskaya E."/>
        </authorList>
    </citation>
    <scope>NUCLEOTIDE SEQUENCE</scope>
</reference>
<dbReference type="InterPro" id="IPR000873">
    <property type="entry name" value="AMP-dep_synth/lig_dom"/>
</dbReference>
<dbReference type="InterPro" id="IPR005914">
    <property type="entry name" value="Acac_CoA_synth"/>
</dbReference>
<evidence type="ECO:0000256" key="1">
    <source>
        <dbReference type="ARBA" id="ARBA00006432"/>
    </source>
</evidence>
<evidence type="ECO:0000259" key="6">
    <source>
        <dbReference type="Pfam" id="PF13193"/>
    </source>
</evidence>
<dbReference type="InterPro" id="IPR042099">
    <property type="entry name" value="ANL_N_sf"/>
</dbReference>
<dbReference type="PROSITE" id="PS00455">
    <property type="entry name" value="AMP_BINDING"/>
    <property type="match status" value="1"/>
</dbReference>
<organism evidence="7">
    <name type="scientific">hydrothermal vent metagenome</name>
    <dbReference type="NCBI Taxonomy" id="652676"/>
    <lineage>
        <taxon>unclassified sequences</taxon>
        <taxon>metagenomes</taxon>
        <taxon>ecological metagenomes</taxon>
    </lineage>
</organism>
<dbReference type="InterPro" id="IPR045851">
    <property type="entry name" value="AMP-bd_C_sf"/>
</dbReference>
<sequence>MITAKKTSKTGEIIWQPSMESIQASNIYNFAKSVGKAHQSGAKTYQNLLDWSLQTPEDFYQALWDQLDIIGDSGAIAFERAPSLAQCRFFPDAKLNYAENLLRDPDDRLALIAHRDDGTRRSVTRKQLHQYVSRIVQALRAEGVGVGDRIAAIVTNDIEAIAFYLASAAIGAIWASCSPDFGPQGAADRLNQLAPKLLVAVPSYRYGDKYIQITETINAVAAVPSLEKIILFGPPPQDAQYIKPALEISAWIAPFSSGDISFHHGGFNDAMVILFSSGTTGKPKCIIHRAGGLLVQHKKEQALNCDIKPGDRLFYYSTCGWMMWNWQISALSLGATLVTYDGNPFFPQPERLVDMIDSDRITHFGTSAKYIDACSKAGLKPKNSHDLSSLKAVLSTGSPLLPESFDYIYDSWKSDLHLASISGGTDICACFVGGVPVLPVRRGELQGAMLGMDLDTLDENGQPVSGQPGEFVCRSAHMSMPIGFWHDEDGVRYHNAYFSRFAGLWAQGDYVEKRPRGGFIIHGRSDTTLNPGGVRIGTAEIYRQVETIPEIIEAIAVGLEKNGDQEVILFVRLKDGVKLDDELVQLVRSRIRKGATPRHVPSRIVAVPDIPRTRSGKISEIAVRDVIHGRKVKNTTALANAACLEFYAGWAKQALR</sequence>
<dbReference type="AlphaFoldDB" id="A0A3B0TPX1"/>
<comment type="similarity">
    <text evidence="1">Belongs to the ATP-dependent AMP-binding enzyme family.</text>
</comment>
<dbReference type="NCBIfam" id="TIGR01217">
    <property type="entry name" value="ac_ac_CoA_syn"/>
    <property type="match status" value="1"/>
</dbReference>
<dbReference type="GO" id="GO:0006629">
    <property type="term" value="P:lipid metabolic process"/>
    <property type="evidence" value="ECO:0007669"/>
    <property type="project" value="InterPro"/>
</dbReference>
<protein>
    <submittedName>
        <fullName evidence="7">Acetoacetyl-CoA synthetase</fullName>
        <ecNumber evidence="7">6.2.1.16</ecNumber>
    </submittedName>
</protein>
<proteinExistence type="inferred from homology"/>
<dbReference type="Pfam" id="PF00501">
    <property type="entry name" value="AMP-binding"/>
    <property type="match status" value="1"/>
</dbReference>
<evidence type="ECO:0000256" key="4">
    <source>
        <dbReference type="ARBA" id="ARBA00022840"/>
    </source>
</evidence>
<feature type="domain" description="AMP-dependent synthetase/ligase" evidence="5">
    <location>
        <begin position="103"/>
        <end position="479"/>
    </location>
</feature>
<keyword evidence="3" id="KW-0547">Nucleotide-binding</keyword>
<dbReference type="Gene3D" id="3.30.300.30">
    <property type="match status" value="1"/>
</dbReference>
<dbReference type="GO" id="GO:0030729">
    <property type="term" value="F:acetoacetate-CoA ligase activity"/>
    <property type="evidence" value="ECO:0007669"/>
    <property type="project" value="UniProtKB-EC"/>
</dbReference>
<evidence type="ECO:0000256" key="2">
    <source>
        <dbReference type="ARBA" id="ARBA00022598"/>
    </source>
</evidence>
<dbReference type="Gene3D" id="3.40.50.12780">
    <property type="entry name" value="N-terminal domain of ligase-like"/>
    <property type="match status" value="1"/>
</dbReference>
<evidence type="ECO:0000256" key="3">
    <source>
        <dbReference type="ARBA" id="ARBA00022741"/>
    </source>
</evidence>
<dbReference type="PANTHER" id="PTHR42921:SF1">
    <property type="entry name" value="ACETOACETYL-COA SYNTHETASE"/>
    <property type="match status" value="1"/>
</dbReference>
<evidence type="ECO:0000313" key="7">
    <source>
        <dbReference type="EMBL" id="VAW20671.1"/>
    </source>
</evidence>
<dbReference type="Pfam" id="PF13193">
    <property type="entry name" value="AMP-binding_C"/>
    <property type="match status" value="1"/>
</dbReference>
<name>A0A3B0TPX1_9ZZZZ</name>
<dbReference type="GO" id="GO:0005524">
    <property type="term" value="F:ATP binding"/>
    <property type="evidence" value="ECO:0007669"/>
    <property type="project" value="UniProtKB-KW"/>
</dbReference>
<dbReference type="NCBIfam" id="NF002937">
    <property type="entry name" value="PRK03584.1"/>
    <property type="match status" value="1"/>
</dbReference>
<keyword evidence="4" id="KW-0067">ATP-binding</keyword>
<dbReference type="InterPro" id="IPR020845">
    <property type="entry name" value="AMP-binding_CS"/>
</dbReference>
<keyword evidence="2 7" id="KW-0436">Ligase</keyword>
<evidence type="ECO:0000259" key="5">
    <source>
        <dbReference type="Pfam" id="PF00501"/>
    </source>
</evidence>
<dbReference type="InterPro" id="IPR025110">
    <property type="entry name" value="AMP-bd_C"/>
</dbReference>
<dbReference type="SUPFAM" id="SSF56801">
    <property type="entry name" value="Acetyl-CoA synthetase-like"/>
    <property type="match status" value="1"/>
</dbReference>
<feature type="domain" description="AMP-binding enzyme C-terminal" evidence="6">
    <location>
        <begin position="547"/>
        <end position="617"/>
    </location>
</feature>
<dbReference type="PANTHER" id="PTHR42921">
    <property type="entry name" value="ACETOACETYL-COA SYNTHETASE"/>
    <property type="match status" value="1"/>
</dbReference>
<gene>
    <name evidence="7" type="ORF">MNBD_ALPHA12-802</name>
</gene>
<dbReference type="EC" id="6.2.1.16" evidence="7"/>
<accession>A0A3B0TPX1</accession>
<dbReference type="EMBL" id="UOEO01000144">
    <property type="protein sequence ID" value="VAW20671.1"/>
    <property type="molecule type" value="Genomic_DNA"/>
</dbReference>